<keyword evidence="2" id="KW-1185">Reference proteome</keyword>
<organism evidence="1 2">
    <name type="scientific">Cetraspora pellucida</name>
    <dbReference type="NCBI Taxonomy" id="1433469"/>
    <lineage>
        <taxon>Eukaryota</taxon>
        <taxon>Fungi</taxon>
        <taxon>Fungi incertae sedis</taxon>
        <taxon>Mucoromycota</taxon>
        <taxon>Glomeromycotina</taxon>
        <taxon>Glomeromycetes</taxon>
        <taxon>Diversisporales</taxon>
        <taxon>Gigasporaceae</taxon>
        <taxon>Cetraspora</taxon>
    </lineage>
</organism>
<proteinExistence type="predicted"/>
<sequence>EAKEINDQCKGNELKSDDIAKMVLLDSFVKEALRLNADLLGVPHKCLSEPYYTFSNGYQIPNGRVIMLNFLEITGDEELQGQNPQQFNAYRHLERNSNATKLERNFVIFGSGKHACPGRFYAVRVMKIFFHKIILKYHIRAETEKISKKHIGSLIAPLKTNIVFENRD</sequence>
<feature type="non-terminal residue" evidence="1">
    <location>
        <position position="1"/>
    </location>
</feature>
<evidence type="ECO:0000313" key="2">
    <source>
        <dbReference type="Proteomes" id="UP000789366"/>
    </source>
</evidence>
<protein>
    <submittedName>
        <fullName evidence="1">16154_t:CDS:1</fullName>
    </submittedName>
</protein>
<comment type="caution">
    <text evidence="1">The sequence shown here is derived from an EMBL/GenBank/DDBJ whole genome shotgun (WGS) entry which is preliminary data.</text>
</comment>
<evidence type="ECO:0000313" key="1">
    <source>
        <dbReference type="EMBL" id="CAG8589217.1"/>
    </source>
</evidence>
<accession>A0ACA9MFE9</accession>
<reference evidence="1" key="1">
    <citation type="submission" date="2021-06" db="EMBL/GenBank/DDBJ databases">
        <authorList>
            <person name="Kallberg Y."/>
            <person name="Tangrot J."/>
            <person name="Rosling A."/>
        </authorList>
    </citation>
    <scope>NUCLEOTIDE SEQUENCE</scope>
    <source>
        <strain evidence="1">28 12/20/2015</strain>
    </source>
</reference>
<dbReference type="EMBL" id="CAJVPW010008076">
    <property type="protein sequence ID" value="CAG8589217.1"/>
    <property type="molecule type" value="Genomic_DNA"/>
</dbReference>
<gene>
    <name evidence="1" type="ORF">SPELUC_LOCUS6678</name>
</gene>
<dbReference type="Proteomes" id="UP000789366">
    <property type="component" value="Unassembled WGS sequence"/>
</dbReference>
<name>A0ACA9MFE9_9GLOM</name>